<evidence type="ECO:0000256" key="3">
    <source>
        <dbReference type="ARBA" id="ARBA00012733"/>
    </source>
</evidence>
<evidence type="ECO:0000256" key="2">
    <source>
        <dbReference type="ARBA" id="ARBA00009348"/>
    </source>
</evidence>
<reference evidence="5 6" key="1">
    <citation type="submission" date="2018-03" db="EMBL/GenBank/DDBJ databases">
        <authorList>
            <person name="Keele B.F."/>
        </authorList>
    </citation>
    <scope>NUCLEOTIDE SEQUENCE [LARGE SCALE GENOMIC DNA]</scope>
    <source>
        <strain evidence="5 6">YL28-9</strain>
    </source>
</reference>
<dbReference type="GO" id="GO:0016020">
    <property type="term" value="C:membrane"/>
    <property type="evidence" value="ECO:0007669"/>
    <property type="project" value="TreeGrafter"/>
</dbReference>
<evidence type="ECO:0000313" key="5">
    <source>
        <dbReference type="EMBL" id="PST83866.1"/>
    </source>
</evidence>
<dbReference type="GO" id="GO:0004308">
    <property type="term" value="F:exo-alpha-sialidase activity"/>
    <property type="evidence" value="ECO:0007669"/>
    <property type="project" value="UniProtKB-EC"/>
</dbReference>
<sequence>MNQKIKLYRLLFLFTLNVIVFPLLGLAQGLNVKPVQLPLLLDRPANPVARLAVSLPAKAGLSDLEIEVSGGAEKYLKGFSLLLAEGDSAVVSEAKMKKYAVLGRTGATGKQRKLSFKSELPAGTSYLWLTAELDPSTPLSAKIGFRIKSLKIGGRSVRPASPASAFVYRPAVAVRRHQQENVHTHRIPGLATATDGTLLSIYDARYTKAGDLQGHIDIGVSRSFDKGRTWQPMQVALDMGTWGGLPEKFNGVSDACILVDKTTGTIFIAGLWMHGVINSDGKWLDGLNENSTDWNHQWRDKGSQPGFGVRQTSQFLITKSTDHGKTWSKPVNLTQMCKKEAWWLWAPAPGQGITLKDGTLVFPTQGRDHTGKAFSNITYSKDGGKTWETSEPAVRESTTENMAVELSDGSIMLNMRSNANRGDTSANNGRAVAVTRDLGTTWTEHESSHRALIEPTCMASIIRHDYVDKGIKKSILVFCNPDSKTARNNISIKVSYDDGKTWPRKILLDQEKSRGYSCLTSVSPGVVGVLYESSQADLAYQQLELKELLK</sequence>
<evidence type="ECO:0000313" key="6">
    <source>
        <dbReference type="Proteomes" id="UP000240912"/>
    </source>
</evidence>
<dbReference type="PANTHER" id="PTHR10628:SF30">
    <property type="entry name" value="EXO-ALPHA-SIALIDASE"/>
    <property type="match status" value="1"/>
</dbReference>
<dbReference type="InterPro" id="IPR011040">
    <property type="entry name" value="Sialidase"/>
</dbReference>
<organism evidence="5 6">
    <name type="scientific">Pedobacter yulinensis</name>
    <dbReference type="NCBI Taxonomy" id="2126353"/>
    <lineage>
        <taxon>Bacteria</taxon>
        <taxon>Pseudomonadati</taxon>
        <taxon>Bacteroidota</taxon>
        <taxon>Sphingobacteriia</taxon>
        <taxon>Sphingobacteriales</taxon>
        <taxon>Sphingobacteriaceae</taxon>
        <taxon>Pedobacter</taxon>
    </lineage>
</organism>
<proteinExistence type="inferred from homology"/>
<dbReference type="SUPFAM" id="SSF50939">
    <property type="entry name" value="Sialidases"/>
    <property type="match status" value="1"/>
</dbReference>
<dbReference type="PANTHER" id="PTHR10628">
    <property type="entry name" value="SIALIDASE"/>
    <property type="match status" value="1"/>
</dbReference>
<dbReference type="InterPro" id="IPR036278">
    <property type="entry name" value="Sialidase_sf"/>
</dbReference>
<gene>
    <name evidence="5" type="ORF">C7T94_13595</name>
</gene>
<dbReference type="AlphaFoldDB" id="A0A2T3HN63"/>
<accession>A0A2T3HN63</accession>
<dbReference type="Proteomes" id="UP000240912">
    <property type="component" value="Unassembled WGS sequence"/>
</dbReference>
<comment type="catalytic activity">
    <reaction evidence="1">
        <text>Hydrolysis of alpha-(2-&gt;3)-, alpha-(2-&gt;6)-, alpha-(2-&gt;8)- glycosidic linkages of terminal sialic acid residues in oligosaccharides, glycoproteins, glycolipids, colominic acid and synthetic substrates.</text>
        <dbReference type="EC" id="3.2.1.18"/>
    </reaction>
</comment>
<comment type="similarity">
    <text evidence="2">Belongs to the glycosyl hydrolase 33 family.</text>
</comment>
<evidence type="ECO:0000259" key="4">
    <source>
        <dbReference type="Pfam" id="PF13859"/>
    </source>
</evidence>
<dbReference type="Gene3D" id="2.120.10.10">
    <property type="match status" value="1"/>
</dbReference>
<dbReference type="Pfam" id="PF13859">
    <property type="entry name" value="BNR_3"/>
    <property type="match status" value="1"/>
</dbReference>
<dbReference type="RefSeq" id="WP_107216129.1">
    <property type="nucleotide sequence ID" value="NZ_KZ686269.1"/>
</dbReference>
<dbReference type="EMBL" id="PYLS01000005">
    <property type="protein sequence ID" value="PST83866.1"/>
    <property type="molecule type" value="Genomic_DNA"/>
</dbReference>
<dbReference type="EC" id="3.2.1.18" evidence="3"/>
<dbReference type="CDD" id="cd15482">
    <property type="entry name" value="Sialidase_non-viral"/>
    <property type="match status" value="1"/>
</dbReference>
<dbReference type="GO" id="GO:0009313">
    <property type="term" value="P:oligosaccharide catabolic process"/>
    <property type="evidence" value="ECO:0007669"/>
    <property type="project" value="TreeGrafter"/>
</dbReference>
<dbReference type="OrthoDB" id="7294637at2"/>
<dbReference type="InterPro" id="IPR026856">
    <property type="entry name" value="Sialidase_fam"/>
</dbReference>
<protein>
    <recommendedName>
        <fullName evidence="3">exo-alpha-sialidase</fullName>
        <ecNumber evidence="3">3.2.1.18</ecNumber>
    </recommendedName>
</protein>
<name>A0A2T3HN63_9SPHI</name>
<dbReference type="GO" id="GO:0006689">
    <property type="term" value="P:ganglioside catabolic process"/>
    <property type="evidence" value="ECO:0007669"/>
    <property type="project" value="TreeGrafter"/>
</dbReference>
<comment type="caution">
    <text evidence="5">The sequence shown here is derived from an EMBL/GenBank/DDBJ whole genome shotgun (WGS) entry which is preliminary data.</text>
</comment>
<keyword evidence="6" id="KW-1185">Reference proteome</keyword>
<dbReference type="Gene3D" id="2.60.40.1290">
    <property type="match status" value="1"/>
</dbReference>
<evidence type="ECO:0000256" key="1">
    <source>
        <dbReference type="ARBA" id="ARBA00000427"/>
    </source>
</evidence>
<feature type="domain" description="Sialidase" evidence="4">
    <location>
        <begin position="187"/>
        <end position="494"/>
    </location>
</feature>
<dbReference type="GO" id="GO:0005737">
    <property type="term" value="C:cytoplasm"/>
    <property type="evidence" value="ECO:0007669"/>
    <property type="project" value="TreeGrafter"/>
</dbReference>